<dbReference type="GO" id="GO:0006123">
    <property type="term" value="P:mitochondrial electron transport, cytochrome c to oxygen"/>
    <property type="evidence" value="ECO:0007669"/>
    <property type="project" value="TreeGrafter"/>
</dbReference>
<feature type="transmembrane region" description="Helical" evidence="10">
    <location>
        <begin position="155"/>
        <end position="172"/>
    </location>
</feature>
<keyword evidence="5 9" id="KW-0812">Transmembrane</keyword>
<comment type="similarity">
    <text evidence="2 9">Belongs to the cytochrome c oxidase subunit 3 family.</text>
</comment>
<dbReference type="PROSITE" id="PS50253">
    <property type="entry name" value="COX3"/>
    <property type="match status" value="1"/>
</dbReference>
<dbReference type="Pfam" id="PF00510">
    <property type="entry name" value="COX3"/>
    <property type="match status" value="2"/>
</dbReference>
<protein>
    <recommendedName>
        <fullName evidence="4 9">Cytochrome c oxidase subunit 3</fullName>
    </recommendedName>
</protein>
<evidence type="ECO:0000256" key="4">
    <source>
        <dbReference type="ARBA" id="ARBA00015944"/>
    </source>
</evidence>
<dbReference type="EMBL" id="CM035422">
    <property type="protein sequence ID" value="KAH7372880.1"/>
    <property type="molecule type" value="Genomic_DNA"/>
</dbReference>
<dbReference type="SUPFAM" id="SSF81452">
    <property type="entry name" value="Cytochrome c oxidase subunit III-like"/>
    <property type="match status" value="1"/>
</dbReference>
<comment type="subcellular location">
    <subcellularLocation>
        <location evidence="1">Membrane</location>
        <topology evidence="1">Multi-pass membrane protein</topology>
    </subcellularLocation>
</comment>
<dbReference type="PANTHER" id="PTHR11403">
    <property type="entry name" value="CYTOCHROME C OXIDASE SUBUNIT III"/>
    <property type="match status" value="1"/>
</dbReference>
<feature type="transmembrane region" description="Helical" evidence="10">
    <location>
        <begin position="113"/>
        <end position="135"/>
    </location>
</feature>
<evidence type="ECO:0000313" key="12">
    <source>
        <dbReference type="EMBL" id="KAH7372880.1"/>
    </source>
</evidence>
<dbReference type="GO" id="GO:0045277">
    <property type="term" value="C:respiratory chain complex IV"/>
    <property type="evidence" value="ECO:0007669"/>
    <property type="project" value="UniProtKB-ARBA"/>
</dbReference>
<dbReference type="Gene3D" id="1.10.287.70">
    <property type="match status" value="1"/>
</dbReference>
<organism evidence="12 13">
    <name type="scientific">Ceratopteris richardii</name>
    <name type="common">Triangle waterfern</name>
    <dbReference type="NCBI Taxonomy" id="49495"/>
    <lineage>
        <taxon>Eukaryota</taxon>
        <taxon>Viridiplantae</taxon>
        <taxon>Streptophyta</taxon>
        <taxon>Embryophyta</taxon>
        <taxon>Tracheophyta</taxon>
        <taxon>Polypodiopsida</taxon>
        <taxon>Polypodiidae</taxon>
        <taxon>Polypodiales</taxon>
        <taxon>Pteridineae</taxon>
        <taxon>Pteridaceae</taxon>
        <taxon>Parkerioideae</taxon>
        <taxon>Ceratopteris</taxon>
    </lineage>
</organism>
<dbReference type="InterPro" id="IPR033945">
    <property type="entry name" value="Cyt_c_oxase_su3_dom"/>
</dbReference>
<keyword evidence="13" id="KW-1185">Reference proteome</keyword>
<dbReference type="GO" id="GO:0004129">
    <property type="term" value="F:cytochrome-c oxidase activity"/>
    <property type="evidence" value="ECO:0007669"/>
    <property type="project" value="InterPro"/>
</dbReference>
<evidence type="ECO:0000256" key="8">
    <source>
        <dbReference type="ARBA" id="ARBA00023136"/>
    </source>
</evidence>
<reference evidence="12" key="1">
    <citation type="submission" date="2021-08" db="EMBL/GenBank/DDBJ databases">
        <title>WGS assembly of Ceratopteris richardii.</title>
        <authorList>
            <person name="Marchant D.B."/>
            <person name="Chen G."/>
            <person name="Jenkins J."/>
            <person name="Shu S."/>
            <person name="Leebens-Mack J."/>
            <person name="Grimwood J."/>
            <person name="Schmutz J."/>
            <person name="Soltis P."/>
            <person name="Soltis D."/>
            <person name="Chen Z.-H."/>
        </authorList>
    </citation>
    <scope>NUCLEOTIDE SEQUENCE</scope>
    <source>
        <strain evidence="12">Whitten #5841</strain>
        <tissue evidence="12">Leaf</tissue>
    </source>
</reference>
<dbReference type="Gene3D" id="1.20.120.80">
    <property type="entry name" value="Cytochrome c oxidase, subunit III, four-helix bundle"/>
    <property type="match status" value="1"/>
</dbReference>
<dbReference type="FunFam" id="1.10.287.70:FF:000082">
    <property type="entry name" value="Cytochrome c oxidase subunit 3"/>
    <property type="match status" value="1"/>
</dbReference>
<keyword evidence="9" id="KW-0496">Mitochondrion</keyword>
<dbReference type="GO" id="GO:0005739">
    <property type="term" value="C:mitochondrion"/>
    <property type="evidence" value="ECO:0007669"/>
    <property type="project" value="TreeGrafter"/>
</dbReference>
<feature type="domain" description="Heme-copper oxidase subunit III family profile" evidence="11">
    <location>
        <begin position="4"/>
        <end position="174"/>
    </location>
</feature>
<evidence type="ECO:0000259" key="11">
    <source>
        <dbReference type="PROSITE" id="PS50253"/>
    </source>
</evidence>
<feature type="transmembrane region" description="Helical" evidence="10">
    <location>
        <begin position="43"/>
        <end position="60"/>
    </location>
</feature>
<name>A0A8T2SXT6_CERRI</name>
<dbReference type="PANTHER" id="PTHR11403:SF7">
    <property type="entry name" value="CYTOCHROME C OXIDASE SUBUNIT 3"/>
    <property type="match status" value="1"/>
</dbReference>
<feature type="transmembrane region" description="Helical" evidence="10">
    <location>
        <begin position="80"/>
        <end position="101"/>
    </location>
</feature>
<evidence type="ECO:0000256" key="10">
    <source>
        <dbReference type="SAM" id="Phobius"/>
    </source>
</evidence>
<evidence type="ECO:0000256" key="2">
    <source>
        <dbReference type="ARBA" id="ARBA00010581"/>
    </source>
</evidence>
<dbReference type="AlphaFoldDB" id="A0A8T2SXT6"/>
<dbReference type="InterPro" id="IPR013833">
    <property type="entry name" value="Cyt_c_oxidase_su3_a-hlx"/>
</dbReference>
<dbReference type="CDD" id="cd01665">
    <property type="entry name" value="Cyt_c_Oxidase_III"/>
    <property type="match status" value="1"/>
</dbReference>
<dbReference type="InterPro" id="IPR000298">
    <property type="entry name" value="Cyt_c_oxidase-like_su3"/>
</dbReference>
<keyword evidence="8 10" id="KW-0472">Membrane</keyword>
<evidence type="ECO:0000256" key="9">
    <source>
        <dbReference type="RuleBase" id="RU003375"/>
    </source>
</evidence>
<dbReference type="OrthoDB" id="564124at2759"/>
<dbReference type="InterPro" id="IPR024791">
    <property type="entry name" value="Cyt_c/ubiquinol_Oxase_su3"/>
</dbReference>
<sequence>MNLNQHPYHLVDPSPWPLLGSLGALASTIGAVMYMHSFTRDRALLTLGLGLILYTMFVWWRDVTCESTYEGNHTKAVMFSLAFFWAFLHSSLAPAVEIGAIRPPQGIEVLNPWGIPFLNTLILLLSGAAVTWAHYAILAGSLHHFGFEAAARYRYSVDVVRLFLFASIYWWGGK</sequence>
<evidence type="ECO:0000256" key="7">
    <source>
        <dbReference type="ARBA" id="ARBA00022989"/>
    </source>
</evidence>
<comment type="subunit">
    <text evidence="3">Component of the cytochrome c oxidase (complex IV, CIV), a multisubunit enzyme composed of a catalytic core of 3 subunits and several supernumerary subunits. The complex exists as a monomer or a dimer and forms supercomplexes (SCs) in the inner mitochondrial membrane with ubiquinol-cytochrome c oxidoreductase (cytochrome b-c1 complex, complex III, CIII).</text>
</comment>
<proteinExistence type="inferred from homology"/>
<dbReference type="Proteomes" id="UP000825935">
    <property type="component" value="Chromosome 17"/>
</dbReference>
<evidence type="ECO:0000256" key="5">
    <source>
        <dbReference type="ARBA" id="ARBA00022692"/>
    </source>
</evidence>
<comment type="function">
    <text evidence="9">Component of the cytochrome c oxidase, the last enzyme in the mitochondrial electron transport chain which drives oxidative phosphorylation. The respiratory chain contains 3 multisubunit complexes succinate dehydrogenase (complex II, CII), ubiquinol-cytochrome c oxidoreductase (cytochrome b-c1 complex, complex III, CIII) and cytochrome c oxidase (complex IV, CIV), that cooperate to transfer electrons derived from NADH and succinate to molecular oxygen, creating an electrochemical gradient over the inner membrane that drives transmembrane transport and the ATP synthase. Cytochrome c oxidase is the component of the respiratory chain that catalyzes the reduction of oxygen to water. Electrons originating from reduced cytochrome c in the intermembrane space (IMS) are transferred via the dinuclear copper A center (CU(A)) of subunit 2 and heme A of subunit 1 to the active site in subunit 1, a binuclear center (BNC) formed by heme A3 and copper B (CU(B)). The BNC reduces molecular oxygen to 2 water molecules using 4 electrons from cytochrome c in the IMS and 4 protons from the mitochondrial matrix.</text>
</comment>
<evidence type="ECO:0000256" key="1">
    <source>
        <dbReference type="ARBA" id="ARBA00004141"/>
    </source>
</evidence>
<keyword evidence="7 10" id="KW-1133">Transmembrane helix</keyword>
<feature type="transmembrane region" description="Helical" evidence="10">
    <location>
        <begin position="16"/>
        <end position="36"/>
    </location>
</feature>
<evidence type="ECO:0000256" key="3">
    <source>
        <dbReference type="ARBA" id="ARBA00011164"/>
    </source>
</evidence>
<comment type="caution">
    <text evidence="12">The sequence shown here is derived from an EMBL/GenBank/DDBJ whole genome shotgun (WGS) entry which is preliminary data.</text>
</comment>
<accession>A0A8T2SXT6</accession>
<dbReference type="InterPro" id="IPR035973">
    <property type="entry name" value="Cyt_c_oxidase_su3-like_sf"/>
</dbReference>
<gene>
    <name evidence="12" type="ORF">KP509_17G026400</name>
</gene>
<evidence type="ECO:0000313" key="13">
    <source>
        <dbReference type="Proteomes" id="UP000825935"/>
    </source>
</evidence>
<keyword evidence="6" id="KW-1278">Translocase</keyword>
<evidence type="ECO:0000256" key="6">
    <source>
        <dbReference type="ARBA" id="ARBA00022967"/>
    </source>
</evidence>